<sequence>MANDKKKDSDYKIIEDKKTGDKYFVLPEDQINFIEEIRTMINKYDLTMEEAILKRAKRLKEIQLKLRKKRPLKR</sequence>
<protein>
    <submittedName>
        <fullName evidence="1">Uncharacterized protein</fullName>
    </submittedName>
</protein>
<reference evidence="1" key="1">
    <citation type="submission" date="2020-03" db="EMBL/GenBank/DDBJ databases">
        <title>The deep terrestrial virosphere.</title>
        <authorList>
            <person name="Holmfeldt K."/>
            <person name="Nilsson E."/>
            <person name="Simone D."/>
            <person name="Lopez-Fernandez M."/>
            <person name="Wu X."/>
            <person name="de Brujin I."/>
            <person name="Lundin D."/>
            <person name="Andersson A."/>
            <person name="Bertilsson S."/>
            <person name="Dopson M."/>
        </authorList>
    </citation>
    <scope>NUCLEOTIDE SEQUENCE</scope>
    <source>
        <strain evidence="1">MM415B02511</strain>
    </source>
</reference>
<dbReference type="AlphaFoldDB" id="A0A6M3L541"/>
<gene>
    <name evidence="1" type="ORF">MM415B02511_0006</name>
</gene>
<name>A0A6M3L541_9ZZZZ</name>
<accession>A0A6M3L541</accession>
<evidence type="ECO:0000313" key="1">
    <source>
        <dbReference type="EMBL" id="QJA89750.1"/>
    </source>
</evidence>
<proteinExistence type="predicted"/>
<dbReference type="EMBL" id="MT142866">
    <property type="protein sequence ID" value="QJA89750.1"/>
    <property type="molecule type" value="Genomic_DNA"/>
</dbReference>
<organism evidence="1">
    <name type="scientific">viral metagenome</name>
    <dbReference type="NCBI Taxonomy" id="1070528"/>
    <lineage>
        <taxon>unclassified sequences</taxon>
        <taxon>metagenomes</taxon>
        <taxon>organismal metagenomes</taxon>
    </lineage>
</organism>